<dbReference type="AlphaFoldDB" id="A0A401SRL9"/>
<name>A0A401SRL9_CHIPU</name>
<evidence type="ECO:0000256" key="1">
    <source>
        <dbReference type="SAM" id="MobiDB-lite"/>
    </source>
</evidence>
<dbReference type="PANTHER" id="PTHR46673">
    <property type="entry name" value="4F2 CELL-SURFACE ANTIGEN HEAVY CHAIN"/>
    <property type="match status" value="1"/>
</dbReference>
<dbReference type="STRING" id="137246.A0A401SRL9"/>
<keyword evidence="5" id="KW-1185">Reference proteome</keyword>
<evidence type="ECO:0000259" key="3">
    <source>
        <dbReference type="Pfam" id="PF00128"/>
    </source>
</evidence>
<dbReference type="InterPro" id="IPR042280">
    <property type="entry name" value="SLC3A2"/>
</dbReference>
<keyword evidence="2" id="KW-1133">Transmembrane helix</keyword>
<gene>
    <name evidence="4" type="ORF">chiPu_0011478</name>
</gene>
<feature type="compositionally biased region" description="Polar residues" evidence="1">
    <location>
        <begin position="17"/>
        <end position="26"/>
    </location>
</feature>
<dbReference type="GO" id="GO:1903801">
    <property type="term" value="P:L-leucine import across plasma membrane"/>
    <property type="evidence" value="ECO:0007669"/>
    <property type="project" value="TreeGrafter"/>
</dbReference>
<sequence length="240" mass="27046">MTESIQTAKTLAGAAPATSTTIQGNRKNQHSWPAADPSSGRGLQMRFTKGHISSVMTKEDVGNKYRLFIMLLFSIPGTPIIFYGEEIGLRDYQASAYPLMRWDNSKYSGFTKSLPWITPDLNSNTPTVTQQTDDPLSTLTYYWNLIQLRHEEPPLQFGDFHILANRTDFIAYIRQQELTGILVVLNFGDEVSVDFTGLYLPNLAILLAKSRGLTPCQVINLHEMKVEANTGYILKYFIND</sequence>
<dbReference type="InterPro" id="IPR006047">
    <property type="entry name" value="GH13_cat_dom"/>
</dbReference>
<dbReference type="Gene3D" id="2.60.40.1180">
    <property type="entry name" value="Golgi alpha-mannosidase II"/>
    <property type="match status" value="1"/>
</dbReference>
<evidence type="ECO:0000313" key="4">
    <source>
        <dbReference type="EMBL" id="GCC33012.1"/>
    </source>
</evidence>
<dbReference type="GO" id="GO:0016324">
    <property type="term" value="C:apical plasma membrane"/>
    <property type="evidence" value="ECO:0007669"/>
    <property type="project" value="TreeGrafter"/>
</dbReference>
<dbReference type="SUPFAM" id="SSF51445">
    <property type="entry name" value="(Trans)glycosidases"/>
    <property type="match status" value="1"/>
</dbReference>
<keyword evidence="2" id="KW-0812">Transmembrane</keyword>
<dbReference type="GO" id="GO:0016323">
    <property type="term" value="C:basolateral plasma membrane"/>
    <property type="evidence" value="ECO:0007669"/>
    <property type="project" value="TreeGrafter"/>
</dbReference>
<dbReference type="GO" id="GO:0015173">
    <property type="term" value="F:aromatic amino acid transmembrane transporter activity"/>
    <property type="evidence" value="ECO:0007669"/>
    <property type="project" value="TreeGrafter"/>
</dbReference>
<comment type="caution">
    <text evidence="4">The sequence shown here is derived from an EMBL/GenBank/DDBJ whole genome shotgun (WGS) entry which is preliminary data.</text>
</comment>
<feature type="transmembrane region" description="Helical" evidence="2">
    <location>
        <begin position="65"/>
        <end position="83"/>
    </location>
</feature>
<dbReference type="GO" id="GO:1904273">
    <property type="term" value="P:L-alanine import across plasma membrane"/>
    <property type="evidence" value="ECO:0007669"/>
    <property type="project" value="TreeGrafter"/>
</dbReference>
<proteinExistence type="predicted"/>
<dbReference type="GO" id="GO:0005975">
    <property type="term" value="P:carbohydrate metabolic process"/>
    <property type="evidence" value="ECO:0007669"/>
    <property type="project" value="InterPro"/>
</dbReference>
<accession>A0A401SRL9</accession>
<evidence type="ECO:0000256" key="2">
    <source>
        <dbReference type="SAM" id="Phobius"/>
    </source>
</evidence>
<organism evidence="4 5">
    <name type="scientific">Chiloscyllium punctatum</name>
    <name type="common">Brownbanded bambooshark</name>
    <name type="synonym">Hemiscyllium punctatum</name>
    <dbReference type="NCBI Taxonomy" id="137246"/>
    <lineage>
        <taxon>Eukaryota</taxon>
        <taxon>Metazoa</taxon>
        <taxon>Chordata</taxon>
        <taxon>Craniata</taxon>
        <taxon>Vertebrata</taxon>
        <taxon>Chondrichthyes</taxon>
        <taxon>Elasmobranchii</taxon>
        <taxon>Galeomorphii</taxon>
        <taxon>Galeoidea</taxon>
        <taxon>Orectolobiformes</taxon>
        <taxon>Hemiscylliidae</taxon>
        <taxon>Chiloscyllium</taxon>
    </lineage>
</organism>
<dbReference type="OrthoDB" id="1740265at2759"/>
<evidence type="ECO:0000313" key="5">
    <source>
        <dbReference type="Proteomes" id="UP000287033"/>
    </source>
</evidence>
<feature type="region of interest" description="Disordered" evidence="1">
    <location>
        <begin position="9"/>
        <end position="42"/>
    </location>
</feature>
<dbReference type="Gene3D" id="3.20.20.80">
    <property type="entry name" value="Glycosidases"/>
    <property type="match status" value="1"/>
</dbReference>
<dbReference type="GO" id="GO:0015190">
    <property type="term" value="F:L-leucine transmembrane transporter activity"/>
    <property type="evidence" value="ECO:0007669"/>
    <property type="project" value="TreeGrafter"/>
</dbReference>
<feature type="domain" description="Glycosyl hydrolase family 13 catalytic" evidence="3">
    <location>
        <begin position="61"/>
        <end position="155"/>
    </location>
</feature>
<dbReference type="InterPro" id="IPR017853">
    <property type="entry name" value="GH"/>
</dbReference>
<dbReference type="GO" id="GO:0015823">
    <property type="term" value="P:phenylalanine transport"/>
    <property type="evidence" value="ECO:0007669"/>
    <property type="project" value="TreeGrafter"/>
</dbReference>
<dbReference type="EMBL" id="BEZZ01000479">
    <property type="protein sequence ID" value="GCC33012.1"/>
    <property type="molecule type" value="Genomic_DNA"/>
</dbReference>
<protein>
    <recommendedName>
        <fullName evidence="3">Glycosyl hydrolase family 13 catalytic domain-containing protein</fullName>
    </recommendedName>
</protein>
<dbReference type="GO" id="GO:0015180">
    <property type="term" value="F:L-alanine transmembrane transporter activity"/>
    <property type="evidence" value="ECO:0007669"/>
    <property type="project" value="TreeGrafter"/>
</dbReference>
<dbReference type="Proteomes" id="UP000287033">
    <property type="component" value="Unassembled WGS sequence"/>
</dbReference>
<dbReference type="Pfam" id="PF00128">
    <property type="entry name" value="Alpha-amylase"/>
    <property type="match status" value="1"/>
</dbReference>
<reference evidence="4 5" key="1">
    <citation type="journal article" date="2018" name="Nat. Ecol. Evol.">
        <title>Shark genomes provide insights into elasmobranch evolution and the origin of vertebrates.</title>
        <authorList>
            <person name="Hara Y"/>
            <person name="Yamaguchi K"/>
            <person name="Onimaru K"/>
            <person name="Kadota M"/>
            <person name="Koyanagi M"/>
            <person name="Keeley SD"/>
            <person name="Tatsumi K"/>
            <person name="Tanaka K"/>
            <person name="Motone F"/>
            <person name="Kageyama Y"/>
            <person name="Nozu R"/>
            <person name="Adachi N"/>
            <person name="Nishimura O"/>
            <person name="Nakagawa R"/>
            <person name="Tanegashima C"/>
            <person name="Kiyatake I"/>
            <person name="Matsumoto R"/>
            <person name="Murakumo K"/>
            <person name="Nishida K"/>
            <person name="Terakita A"/>
            <person name="Kuratani S"/>
            <person name="Sato K"/>
            <person name="Hyodo S Kuraku.S."/>
        </authorList>
    </citation>
    <scope>NUCLEOTIDE SEQUENCE [LARGE SCALE GENOMIC DNA]</scope>
</reference>
<dbReference type="InterPro" id="IPR013780">
    <property type="entry name" value="Glyco_hydro_b"/>
</dbReference>
<dbReference type="PANTHER" id="PTHR46673:SF1">
    <property type="entry name" value="4F2 CELL-SURFACE ANTIGEN HEAVY CHAIN"/>
    <property type="match status" value="1"/>
</dbReference>
<keyword evidence="2" id="KW-0472">Membrane</keyword>